<keyword evidence="4" id="KW-1185">Reference proteome</keyword>
<sequence>MPAKDNPKPRKRWYDKFRKRSRAATQSADIQSSEQGSAEHGSQASSLVAKPCAPPSPSAVDAQAAQACTVTRFASNPKSAEASQTPHPSPPIEPQPKPAATESTEQPTSKLSTSERLWNAAFDKLEEDNAELVGSECSGEETREFSTTELSAKLKDPAMRQEHMKELVQKGQEKISKAAKITAGVGDVADFILSAKKMVDTVLQTVPHAAPAALPWAGVCIGLQILRNPAQATKSNLAGIAHVTSRMDWYCALTEHLLDKNNITASNNFQAILHQLEGRVVELYKALLMYQMKSVCSYYRNQQRVVGWDAK</sequence>
<feature type="domain" description="NWD NACHT-NTPase N-terminal" evidence="2">
    <location>
        <begin position="115"/>
        <end position="307"/>
    </location>
</feature>
<dbReference type="Pfam" id="PF17100">
    <property type="entry name" value="NACHT_N"/>
    <property type="match status" value="1"/>
</dbReference>
<accession>A0AAN6MXF3</accession>
<protein>
    <recommendedName>
        <fullName evidence="2">NWD NACHT-NTPase N-terminal domain-containing protein</fullName>
    </recommendedName>
</protein>
<evidence type="ECO:0000259" key="2">
    <source>
        <dbReference type="Pfam" id="PF17100"/>
    </source>
</evidence>
<feature type="compositionally biased region" description="Polar residues" evidence="1">
    <location>
        <begin position="101"/>
        <end position="115"/>
    </location>
</feature>
<proteinExistence type="predicted"/>
<dbReference type="AlphaFoldDB" id="A0AAN6MXF3"/>
<feature type="compositionally biased region" description="Polar residues" evidence="1">
    <location>
        <begin position="23"/>
        <end position="46"/>
    </location>
</feature>
<reference evidence="4" key="1">
    <citation type="journal article" date="2023" name="Mol. Phylogenet. Evol.">
        <title>Genome-scale phylogeny and comparative genomics of the fungal order Sordariales.</title>
        <authorList>
            <person name="Hensen N."/>
            <person name="Bonometti L."/>
            <person name="Westerberg I."/>
            <person name="Brannstrom I.O."/>
            <person name="Guillou S."/>
            <person name="Cros-Aarteil S."/>
            <person name="Calhoun S."/>
            <person name="Haridas S."/>
            <person name="Kuo A."/>
            <person name="Mondo S."/>
            <person name="Pangilinan J."/>
            <person name="Riley R."/>
            <person name="LaButti K."/>
            <person name="Andreopoulos B."/>
            <person name="Lipzen A."/>
            <person name="Chen C."/>
            <person name="Yan M."/>
            <person name="Daum C."/>
            <person name="Ng V."/>
            <person name="Clum A."/>
            <person name="Steindorff A."/>
            <person name="Ohm R.A."/>
            <person name="Martin F."/>
            <person name="Silar P."/>
            <person name="Natvig D.O."/>
            <person name="Lalanne C."/>
            <person name="Gautier V."/>
            <person name="Ament-Velasquez S.L."/>
            <person name="Kruys A."/>
            <person name="Hutchinson M.I."/>
            <person name="Powell A.J."/>
            <person name="Barry K."/>
            <person name="Miller A.N."/>
            <person name="Grigoriev I.V."/>
            <person name="Debuchy R."/>
            <person name="Gladieux P."/>
            <person name="Hiltunen Thoren M."/>
            <person name="Johannesson H."/>
        </authorList>
    </citation>
    <scope>NUCLEOTIDE SEQUENCE [LARGE SCALE GENOMIC DNA]</scope>
    <source>
        <strain evidence="4">CBS 340.73</strain>
    </source>
</reference>
<feature type="compositionally biased region" description="Pro residues" evidence="1">
    <location>
        <begin position="87"/>
        <end position="97"/>
    </location>
</feature>
<gene>
    <name evidence="3" type="ORF">QBC46DRAFT_429380</name>
</gene>
<evidence type="ECO:0000313" key="4">
    <source>
        <dbReference type="Proteomes" id="UP001303473"/>
    </source>
</evidence>
<feature type="region of interest" description="Disordered" evidence="1">
    <location>
        <begin position="1"/>
        <end position="115"/>
    </location>
</feature>
<dbReference type="EMBL" id="MU854035">
    <property type="protein sequence ID" value="KAK3934043.1"/>
    <property type="molecule type" value="Genomic_DNA"/>
</dbReference>
<dbReference type="Proteomes" id="UP001303473">
    <property type="component" value="Unassembled WGS sequence"/>
</dbReference>
<organism evidence="3 4">
    <name type="scientific">Diplogelasinospora grovesii</name>
    <dbReference type="NCBI Taxonomy" id="303347"/>
    <lineage>
        <taxon>Eukaryota</taxon>
        <taxon>Fungi</taxon>
        <taxon>Dikarya</taxon>
        <taxon>Ascomycota</taxon>
        <taxon>Pezizomycotina</taxon>
        <taxon>Sordariomycetes</taxon>
        <taxon>Sordariomycetidae</taxon>
        <taxon>Sordariales</taxon>
        <taxon>Diplogelasinosporaceae</taxon>
        <taxon>Diplogelasinospora</taxon>
    </lineage>
</organism>
<evidence type="ECO:0000313" key="3">
    <source>
        <dbReference type="EMBL" id="KAK3934043.1"/>
    </source>
</evidence>
<evidence type="ECO:0000256" key="1">
    <source>
        <dbReference type="SAM" id="MobiDB-lite"/>
    </source>
</evidence>
<feature type="compositionally biased region" description="Basic and acidic residues" evidence="1">
    <location>
        <begin position="1"/>
        <end position="16"/>
    </location>
</feature>
<comment type="caution">
    <text evidence="3">The sequence shown here is derived from an EMBL/GenBank/DDBJ whole genome shotgun (WGS) entry which is preliminary data.</text>
</comment>
<name>A0AAN6MXF3_9PEZI</name>
<feature type="compositionally biased region" description="Polar residues" evidence="1">
    <location>
        <begin position="66"/>
        <end position="86"/>
    </location>
</feature>
<dbReference type="InterPro" id="IPR031359">
    <property type="entry name" value="NACHT_N"/>
</dbReference>